<reference evidence="1" key="2">
    <citation type="journal article" date="2015" name="Data Brief">
        <title>Shoot transcriptome of the giant reed, Arundo donax.</title>
        <authorList>
            <person name="Barrero R.A."/>
            <person name="Guerrero F.D."/>
            <person name="Moolhuijzen P."/>
            <person name="Goolsby J.A."/>
            <person name="Tidwell J."/>
            <person name="Bellgard S.E."/>
            <person name="Bellgard M.I."/>
        </authorList>
    </citation>
    <scope>NUCLEOTIDE SEQUENCE</scope>
    <source>
        <tissue evidence="1">Shoot tissue taken approximately 20 cm above the soil surface</tissue>
    </source>
</reference>
<name>A0A0A9BZ63_ARUDO</name>
<proteinExistence type="predicted"/>
<accession>A0A0A9BZ63</accession>
<reference evidence="1" key="1">
    <citation type="submission" date="2014-09" db="EMBL/GenBank/DDBJ databases">
        <authorList>
            <person name="Magalhaes I.L.F."/>
            <person name="Oliveira U."/>
            <person name="Santos F.R."/>
            <person name="Vidigal T.H.D.A."/>
            <person name="Brescovit A.D."/>
            <person name="Santos A.J."/>
        </authorList>
    </citation>
    <scope>NUCLEOTIDE SEQUENCE</scope>
    <source>
        <tissue evidence="1">Shoot tissue taken approximately 20 cm above the soil surface</tissue>
    </source>
</reference>
<dbReference type="EMBL" id="GBRH01230397">
    <property type="protein sequence ID" value="JAD67498.1"/>
    <property type="molecule type" value="Transcribed_RNA"/>
</dbReference>
<protein>
    <submittedName>
        <fullName evidence="1">Uncharacterized protein</fullName>
    </submittedName>
</protein>
<organism evidence="1">
    <name type="scientific">Arundo donax</name>
    <name type="common">Giant reed</name>
    <name type="synonym">Donax arundinaceus</name>
    <dbReference type="NCBI Taxonomy" id="35708"/>
    <lineage>
        <taxon>Eukaryota</taxon>
        <taxon>Viridiplantae</taxon>
        <taxon>Streptophyta</taxon>
        <taxon>Embryophyta</taxon>
        <taxon>Tracheophyta</taxon>
        <taxon>Spermatophyta</taxon>
        <taxon>Magnoliopsida</taxon>
        <taxon>Liliopsida</taxon>
        <taxon>Poales</taxon>
        <taxon>Poaceae</taxon>
        <taxon>PACMAD clade</taxon>
        <taxon>Arundinoideae</taxon>
        <taxon>Arundineae</taxon>
        <taxon>Arundo</taxon>
    </lineage>
</organism>
<sequence>MTWQSTARPKPTFSISLQTPALLLHKYGCTSVMFFHVRFQMHILRMQQIFS</sequence>
<dbReference type="AlphaFoldDB" id="A0A0A9BZ63"/>
<evidence type="ECO:0000313" key="1">
    <source>
        <dbReference type="EMBL" id="JAD67498.1"/>
    </source>
</evidence>